<evidence type="ECO:0000313" key="2">
    <source>
        <dbReference type="EMBL" id="MDG3005648.1"/>
    </source>
</evidence>
<reference evidence="2 3" key="1">
    <citation type="submission" date="2023-03" db="EMBL/GenBank/DDBJ databases">
        <title>Paludisphaera mucosa sp. nov. a novel planctomycete from northern fen.</title>
        <authorList>
            <person name="Ivanova A."/>
        </authorList>
    </citation>
    <scope>NUCLEOTIDE SEQUENCE [LARGE SCALE GENOMIC DNA]</scope>
    <source>
        <strain evidence="2 3">Pla2</strain>
    </source>
</reference>
<organism evidence="2 3">
    <name type="scientific">Paludisphaera mucosa</name>
    <dbReference type="NCBI Taxonomy" id="3030827"/>
    <lineage>
        <taxon>Bacteria</taxon>
        <taxon>Pseudomonadati</taxon>
        <taxon>Planctomycetota</taxon>
        <taxon>Planctomycetia</taxon>
        <taxon>Isosphaerales</taxon>
        <taxon>Isosphaeraceae</taxon>
        <taxon>Paludisphaera</taxon>
    </lineage>
</organism>
<dbReference type="InterPro" id="IPR052036">
    <property type="entry name" value="Hydrolase/PRTase-associated"/>
</dbReference>
<dbReference type="SUPFAM" id="SSF159501">
    <property type="entry name" value="EreA/ChaN-like"/>
    <property type="match status" value="1"/>
</dbReference>
<dbReference type="PANTHER" id="PTHR31299:SF0">
    <property type="entry name" value="ESTERASE, PUTATIVE (AFU_ORTHOLOGUE AFUA_1G05850)-RELATED"/>
    <property type="match status" value="1"/>
</dbReference>
<dbReference type="Gene3D" id="1.20.1440.30">
    <property type="entry name" value="Biosynthetic Protein domain"/>
    <property type="match status" value="1"/>
</dbReference>
<evidence type="ECO:0000313" key="3">
    <source>
        <dbReference type="Proteomes" id="UP001216907"/>
    </source>
</evidence>
<dbReference type="InterPro" id="IPR007815">
    <property type="entry name" value="Emycin_Estase"/>
</dbReference>
<evidence type="ECO:0000256" key="1">
    <source>
        <dbReference type="SAM" id="MobiDB-lite"/>
    </source>
</evidence>
<proteinExistence type="predicted"/>
<sequence>MDLRAFVEAVACPSVGRRAAGLLLLTAVAAFVLAAASTGAAWASEGFQEAEPSRPASVQPAPLRSIEPGGDRADFAPLRSIIGDARIVALGESTLGAHEPLAFRNRLFEHLVEDLDFTAIAVESAFPESRRLAEYIAGGPGAEQEILADLRTWWHEPLEENLQLVRWMRDYNARPGKKRPVRFYAIDLSYTGPWGSRPTATPIEAALAYLSRVDVESGHKLGVAFEPWIRRLADPLAPWTDQEHDAFTATIDDLVALLERERVAYLAAASAADHEWAHRSAVVARQADRMFRVAPAAPPNGPVPRDAWRMVDARDSAMAENVLWALGQEGPEGRVLVVTHKVHAQAAATAGGPWDAYERMPASMGRHLRASLGERFAVVGMQEEDGPSTVPRPFLLDLREGEAARRRSSFDSQLVIDPSTPARPVKSRP</sequence>
<feature type="region of interest" description="Disordered" evidence="1">
    <location>
        <begin position="46"/>
        <end position="70"/>
    </location>
</feature>
<dbReference type="EMBL" id="JARRAG010000002">
    <property type="protein sequence ID" value="MDG3005648.1"/>
    <property type="molecule type" value="Genomic_DNA"/>
</dbReference>
<dbReference type="Proteomes" id="UP001216907">
    <property type="component" value="Unassembled WGS sequence"/>
</dbReference>
<keyword evidence="3" id="KW-1185">Reference proteome</keyword>
<comment type="caution">
    <text evidence="2">The sequence shown here is derived from an EMBL/GenBank/DDBJ whole genome shotgun (WGS) entry which is preliminary data.</text>
</comment>
<name>A0ABT6FDJ6_9BACT</name>
<dbReference type="Gene3D" id="3.30.1870.10">
    <property type="entry name" value="EreA-like, domain 2"/>
    <property type="match status" value="1"/>
</dbReference>
<dbReference type="CDD" id="cd14728">
    <property type="entry name" value="Ere-like"/>
    <property type="match status" value="1"/>
</dbReference>
<protein>
    <submittedName>
        <fullName evidence="2">Erythromycin esterase family protein</fullName>
    </submittedName>
</protein>
<dbReference type="RefSeq" id="WP_277861979.1">
    <property type="nucleotide sequence ID" value="NZ_JARRAG010000002.1"/>
</dbReference>
<dbReference type="PANTHER" id="PTHR31299">
    <property type="entry name" value="ESTERASE, PUTATIVE (AFU_ORTHOLOGUE AFUA_1G05850)-RELATED"/>
    <property type="match status" value="1"/>
</dbReference>
<gene>
    <name evidence="2" type="ORF">PZE19_17815</name>
</gene>
<accession>A0ABT6FDJ6</accession>
<feature type="region of interest" description="Disordered" evidence="1">
    <location>
        <begin position="405"/>
        <end position="429"/>
    </location>
</feature>
<dbReference type="Pfam" id="PF05139">
    <property type="entry name" value="Erythro_esteras"/>
    <property type="match status" value="1"/>
</dbReference>